<evidence type="ECO:0000259" key="3">
    <source>
        <dbReference type="Pfam" id="PF13511"/>
    </source>
</evidence>
<keyword evidence="2" id="KW-0732">Signal</keyword>
<dbReference type="Pfam" id="PF13511">
    <property type="entry name" value="DUF4124"/>
    <property type="match status" value="1"/>
</dbReference>
<evidence type="ECO:0000313" key="5">
    <source>
        <dbReference type="Proteomes" id="UP000295554"/>
    </source>
</evidence>
<dbReference type="EMBL" id="SMSE01000001">
    <property type="protein sequence ID" value="TDG15615.1"/>
    <property type="molecule type" value="Genomic_DNA"/>
</dbReference>
<evidence type="ECO:0000256" key="2">
    <source>
        <dbReference type="SAM" id="SignalP"/>
    </source>
</evidence>
<keyword evidence="5" id="KW-1185">Reference proteome</keyword>
<dbReference type="Proteomes" id="UP000295554">
    <property type="component" value="Unassembled WGS sequence"/>
</dbReference>
<feature type="region of interest" description="Disordered" evidence="1">
    <location>
        <begin position="43"/>
        <end position="78"/>
    </location>
</feature>
<evidence type="ECO:0000313" key="4">
    <source>
        <dbReference type="EMBL" id="TDG15615.1"/>
    </source>
</evidence>
<feature type="domain" description="DUF4124" evidence="3">
    <location>
        <begin position="13"/>
        <end position="64"/>
    </location>
</feature>
<sequence>MPKHFLSVLFLGALFAVPALAQIYKTTDADGNVVFSDKPPIGSSSAEAVELSPTNTAPPPPVIAPVERKPAAQQEEPVPVAVSISSPTDETTIPKGGGIFDVVAATSPELAPGQTLQLLMDGQPQGPPQTGNRWKLENVFRGPHDLVVQRLGGDGDVLASSEPVRVYVLRPGI</sequence>
<dbReference type="RefSeq" id="WP_133210245.1">
    <property type="nucleotide sequence ID" value="NZ_SMSE01000001.1"/>
</dbReference>
<dbReference type="AlphaFoldDB" id="A0A4V2ZXM7"/>
<proteinExistence type="predicted"/>
<name>A0A4V2ZXM7_9GAMM</name>
<gene>
    <name evidence="4" type="ORF">E2F43_05150</name>
</gene>
<accession>A0A4V2ZXM7</accession>
<dbReference type="InterPro" id="IPR025392">
    <property type="entry name" value="DUF4124"/>
</dbReference>
<evidence type="ECO:0000256" key="1">
    <source>
        <dbReference type="SAM" id="MobiDB-lite"/>
    </source>
</evidence>
<feature type="chain" id="PRO_5020629085" evidence="2">
    <location>
        <begin position="22"/>
        <end position="173"/>
    </location>
</feature>
<protein>
    <submittedName>
        <fullName evidence="4">DUF4124 domain-containing protein</fullName>
    </submittedName>
</protein>
<comment type="caution">
    <text evidence="4">The sequence shown here is derived from an EMBL/GenBank/DDBJ whole genome shotgun (WGS) entry which is preliminary data.</text>
</comment>
<dbReference type="OrthoDB" id="6366673at2"/>
<organism evidence="4 5">
    <name type="scientific">Seongchinamella unica</name>
    <dbReference type="NCBI Taxonomy" id="2547392"/>
    <lineage>
        <taxon>Bacteria</taxon>
        <taxon>Pseudomonadati</taxon>
        <taxon>Pseudomonadota</taxon>
        <taxon>Gammaproteobacteria</taxon>
        <taxon>Cellvibrionales</taxon>
        <taxon>Halieaceae</taxon>
        <taxon>Seongchinamella</taxon>
    </lineage>
</organism>
<feature type="signal peptide" evidence="2">
    <location>
        <begin position="1"/>
        <end position="21"/>
    </location>
</feature>
<reference evidence="4 5" key="1">
    <citation type="submission" date="2019-03" db="EMBL/GenBank/DDBJ databases">
        <title>Seongchinamella monodicae gen. nov., sp. nov., a novel member of the Gammaproteobacteria isolated from a tidal mudflat of beach.</title>
        <authorList>
            <person name="Yang H.G."/>
            <person name="Kang J.W."/>
            <person name="Lee S.D."/>
        </authorList>
    </citation>
    <scope>NUCLEOTIDE SEQUENCE [LARGE SCALE GENOMIC DNA]</scope>
    <source>
        <strain evidence="4 5">GH4-78</strain>
    </source>
</reference>